<sequence>MKDGTAMENMNERSRIAELINDHAADARRRKPARKRMSSEERFEQIVDVAVNLIAQKGYYGMSLQDVANEIGISQTAVIHRVKSKQGLLIAVIERHYDKSDAIARYLARFAPGGDREGDRPRIPEALHKVVEQQVQRPQLAKVFEMLNTEAMSPVHPAYSYFAERPARMAAEFRAHEWLLPEGVDGEFVYMLANAALYGLEGRWLANPDGIDFIAEWERYADYLFPSPQWDGCR</sequence>
<keyword evidence="2 4" id="KW-0238">DNA-binding</keyword>
<evidence type="ECO:0000313" key="7">
    <source>
        <dbReference type="Proteomes" id="UP000483293"/>
    </source>
</evidence>
<dbReference type="PANTHER" id="PTHR30055:SF234">
    <property type="entry name" value="HTH-TYPE TRANSCRIPTIONAL REGULATOR BETI"/>
    <property type="match status" value="1"/>
</dbReference>
<dbReference type="PRINTS" id="PR00455">
    <property type="entry name" value="HTHTETR"/>
</dbReference>
<dbReference type="EMBL" id="WHZV01000008">
    <property type="protein sequence ID" value="NEG55874.1"/>
    <property type="molecule type" value="Genomic_DNA"/>
</dbReference>
<dbReference type="Gene3D" id="1.10.357.10">
    <property type="entry name" value="Tetracycline Repressor, domain 2"/>
    <property type="match status" value="1"/>
</dbReference>
<evidence type="ECO:0000256" key="4">
    <source>
        <dbReference type="PROSITE-ProRule" id="PRU00335"/>
    </source>
</evidence>
<feature type="domain" description="HTH tetR-type" evidence="5">
    <location>
        <begin position="40"/>
        <end position="100"/>
    </location>
</feature>
<dbReference type="InterPro" id="IPR050109">
    <property type="entry name" value="HTH-type_TetR-like_transc_reg"/>
</dbReference>
<dbReference type="GO" id="GO:0003700">
    <property type="term" value="F:DNA-binding transcription factor activity"/>
    <property type="evidence" value="ECO:0007669"/>
    <property type="project" value="TreeGrafter"/>
</dbReference>
<evidence type="ECO:0000259" key="5">
    <source>
        <dbReference type="PROSITE" id="PS50977"/>
    </source>
</evidence>
<dbReference type="GO" id="GO:0000976">
    <property type="term" value="F:transcription cis-regulatory region binding"/>
    <property type="evidence" value="ECO:0007669"/>
    <property type="project" value="TreeGrafter"/>
</dbReference>
<organism evidence="6 7">
    <name type="scientific">Bifidobacterium platyrrhinorum</name>
    <dbReference type="NCBI Taxonomy" id="2661628"/>
    <lineage>
        <taxon>Bacteria</taxon>
        <taxon>Bacillati</taxon>
        <taxon>Actinomycetota</taxon>
        <taxon>Actinomycetes</taxon>
        <taxon>Bifidobacteriales</taxon>
        <taxon>Bifidobacteriaceae</taxon>
        <taxon>Bifidobacterium</taxon>
    </lineage>
</organism>
<keyword evidence="1" id="KW-0805">Transcription regulation</keyword>
<keyword evidence="7" id="KW-1185">Reference proteome</keyword>
<comment type="caution">
    <text evidence="6">The sequence shown here is derived from an EMBL/GenBank/DDBJ whole genome shotgun (WGS) entry which is preliminary data.</text>
</comment>
<dbReference type="Pfam" id="PF00440">
    <property type="entry name" value="TetR_N"/>
    <property type="match status" value="1"/>
</dbReference>
<feature type="DNA-binding region" description="H-T-H motif" evidence="4">
    <location>
        <begin position="63"/>
        <end position="82"/>
    </location>
</feature>
<dbReference type="SUPFAM" id="SSF46689">
    <property type="entry name" value="Homeodomain-like"/>
    <property type="match status" value="1"/>
</dbReference>
<dbReference type="InterPro" id="IPR001647">
    <property type="entry name" value="HTH_TetR"/>
</dbReference>
<evidence type="ECO:0000256" key="2">
    <source>
        <dbReference type="ARBA" id="ARBA00023125"/>
    </source>
</evidence>
<keyword evidence="3" id="KW-0804">Transcription</keyword>
<proteinExistence type="predicted"/>
<evidence type="ECO:0000313" key="6">
    <source>
        <dbReference type="EMBL" id="NEG55874.1"/>
    </source>
</evidence>
<dbReference type="AlphaFoldDB" id="A0A6L9STS1"/>
<evidence type="ECO:0000256" key="3">
    <source>
        <dbReference type="ARBA" id="ARBA00023163"/>
    </source>
</evidence>
<dbReference type="PANTHER" id="PTHR30055">
    <property type="entry name" value="HTH-TYPE TRANSCRIPTIONAL REGULATOR RUTR"/>
    <property type="match status" value="1"/>
</dbReference>
<accession>A0A6L9STS1</accession>
<gene>
    <name evidence="6" type="ORF">GFD21_08935</name>
</gene>
<evidence type="ECO:0000256" key="1">
    <source>
        <dbReference type="ARBA" id="ARBA00023015"/>
    </source>
</evidence>
<dbReference type="PROSITE" id="PS50977">
    <property type="entry name" value="HTH_TETR_2"/>
    <property type="match status" value="1"/>
</dbReference>
<name>A0A6L9STS1_9BIFI</name>
<reference evidence="6 7" key="1">
    <citation type="submission" date="2019-10" db="EMBL/GenBank/DDBJ databases">
        <title>Bifidobacterium from non-human primates.</title>
        <authorList>
            <person name="Modesto M."/>
        </authorList>
    </citation>
    <scope>NUCLEOTIDE SEQUENCE [LARGE SCALE GENOMIC DNA]</scope>
    <source>
        <strain evidence="6 7">SMA15</strain>
    </source>
</reference>
<dbReference type="Proteomes" id="UP000483293">
    <property type="component" value="Unassembled WGS sequence"/>
</dbReference>
<dbReference type="InterPro" id="IPR009057">
    <property type="entry name" value="Homeodomain-like_sf"/>
</dbReference>
<protein>
    <submittedName>
        <fullName evidence="6">TetR family transcriptional regulator</fullName>
    </submittedName>
</protein>